<accession>A0A7S9PVF9</accession>
<dbReference type="InterPro" id="IPR043519">
    <property type="entry name" value="NT_sf"/>
</dbReference>
<sequence length="253" mass="27749">MAELSESFVASIARALNSAQIPCVLWGHYLLVVHGVPSIVASIDFVIPDHDIDTGAKVLSRLARLTPCHDTEVCIFSHSKRLTPPPSRHFHIENSDIVVGLYLQSETLWFLPPLDGSLASPSDIELPSPFVLASDQTVLPPWRPGRGAGVFKPGQPPVVVPRSHVLLEAFLRLYARDLGRWMGAFAMAMIGFVELYIDEDGLLDAGRLPEPLRTFYRDLRDGNKPVRQWGLDLQEALGVPHYEPAPGPGPGAV</sequence>
<name>A0A7S9PVF9_EPIFF</name>
<gene>
    <name evidence="1" type="ORF">C2857_003703</name>
</gene>
<dbReference type="Gene3D" id="3.30.460.40">
    <property type="match status" value="1"/>
</dbReference>
<dbReference type="SUPFAM" id="SSF81301">
    <property type="entry name" value="Nucleotidyltransferase"/>
    <property type="match status" value="1"/>
</dbReference>
<reference evidence="1 2" key="1">
    <citation type="journal article" date="2018" name="PLoS Genet.">
        <title>Repeat elements organise 3D genome structure and mediate transcription in the filamentous fungus Epichloe festucae.</title>
        <authorList>
            <person name="Winter D.J."/>
            <person name="Ganley A.R.D."/>
            <person name="Young C.A."/>
            <person name="Liachko I."/>
            <person name="Schardl C.L."/>
            <person name="Dupont P.Y."/>
            <person name="Berry D."/>
            <person name="Ram A."/>
            <person name="Scott B."/>
            <person name="Cox M.P."/>
        </authorList>
    </citation>
    <scope>NUCLEOTIDE SEQUENCE [LARGE SCALE GENOMIC DNA]</scope>
    <source>
        <strain evidence="1 2">Fl1</strain>
    </source>
</reference>
<dbReference type="EMBL" id="CP031387">
    <property type="protein sequence ID" value="QPH00295.1"/>
    <property type="molecule type" value="Genomic_DNA"/>
</dbReference>
<dbReference type="OrthoDB" id="4499271at2759"/>
<organism evidence="1 2">
    <name type="scientific">Epichloe festucae (strain Fl1)</name>
    <dbReference type="NCBI Taxonomy" id="877507"/>
    <lineage>
        <taxon>Eukaryota</taxon>
        <taxon>Fungi</taxon>
        <taxon>Dikarya</taxon>
        <taxon>Ascomycota</taxon>
        <taxon>Pezizomycotina</taxon>
        <taxon>Sordariomycetes</taxon>
        <taxon>Hypocreomycetidae</taxon>
        <taxon>Hypocreales</taxon>
        <taxon>Clavicipitaceae</taxon>
        <taxon>Epichloe</taxon>
    </lineage>
</organism>
<dbReference type="Proteomes" id="UP000594364">
    <property type="component" value="Chromosome 3"/>
</dbReference>
<evidence type="ECO:0000313" key="1">
    <source>
        <dbReference type="EMBL" id="QPH00295.1"/>
    </source>
</evidence>
<dbReference type="AlphaFoldDB" id="A0A7S9PVF9"/>
<protein>
    <submittedName>
        <fullName evidence="1">Uncharacterized protein</fullName>
    </submittedName>
</protein>
<keyword evidence="2" id="KW-1185">Reference proteome</keyword>
<proteinExistence type="predicted"/>
<evidence type="ECO:0000313" key="2">
    <source>
        <dbReference type="Proteomes" id="UP000594364"/>
    </source>
</evidence>